<evidence type="ECO:0000256" key="6">
    <source>
        <dbReference type="ARBA" id="ARBA00023014"/>
    </source>
</evidence>
<accession>C5A2Q7</accession>
<keyword evidence="6" id="KW-0411">Iron-sulfur</keyword>
<dbReference type="AlphaFoldDB" id="C5A2Q7"/>
<dbReference type="HOGENOM" id="CLU_088839_0_0_2"/>
<dbReference type="STRING" id="593117.TGAM_0057"/>
<evidence type="ECO:0000256" key="1">
    <source>
        <dbReference type="ARBA" id="ARBA00001966"/>
    </source>
</evidence>
<name>C5A2Q7_THEGJ</name>
<evidence type="ECO:0000256" key="2">
    <source>
        <dbReference type="ARBA" id="ARBA00009173"/>
    </source>
</evidence>
<dbReference type="Proteomes" id="UP000001488">
    <property type="component" value="Chromosome"/>
</dbReference>
<dbReference type="SUPFAM" id="SSF56770">
    <property type="entry name" value="HydA/Nqo6-like"/>
    <property type="match status" value="1"/>
</dbReference>
<dbReference type="InterPro" id="IPR052375">
    <property type="entry name" value="Complex_I_20kDa-like"/>
</dbReference>
<evidence type="ECO:0000256" key="3">
    <source>
        <dbReference type="ARBA" id="ARBA00022485"/>
    </source>
</evidence>
<dbReference type="Gene3D" id="3.40.50.12280">
    <property type="match status" value="1"/>
</dbReference>
<keyword evidence="4" id="KW-0479">Metal-binding</keyword>
<dbReference type="PATRIC" id="fig|593117.10.peg.59"/>
<keyword evidence="9" id="KW-0456">Lyase</keyword>
<dbReference type="eggNOG" id="arCOG01553">
    <property type="taxonomic scope" value="Archaea"/>
</dbReference>
<feature type="region of interest" description="Disordered" evidence="7">
    <location>
        <begin position="261"/>
        <end position="283"/>
    </location>
</feature>
<evidence type="ECO:0000313" key="9">
    <source>
        <dbReference type="EMBL" id="ACS32559.1"/>
    </source>
</evidence>
<dbReference type="EC" id="1.6.5.3" evidence="9"/>
<evidence type="ECO:0000256" key="5">
    <source>
        <dbReference type="ARBA" id="ARBA00023004"/>
    </source>
</evidence>
<evidence type="ECO:0000256" key="4">
    <source>
        <dbReference type="ARBA" id="ARBA00022723"/>
    </source>
</evidence>
<evidence type="ECO:0000256" key="7">
    <source>
        <dbReference type="SAM" id="MobiDB-lite"/>
    </source>
</evidence>
<dbReference type="PANTHER" id="PTHR42989:SF1">
    <property type="entry name" value="FORMATE HYDROGENLYASE SUBUNIT 7-RELATED"/>
    <property type="match status" value="1"/>
</dbReference>
<dbReference type="EMBL" id="CP001398">
    <property type="protein sequence ID" value="ACS32559.1"/>
    <property type="molecule type" value="Genomic_DNA"/>
</dbReference>
<evidence type="ECO:0000259" key="8">
    <source>
        <dbReference type="Pfam" id="PF01058"/>
    </source>
</evidence>
<organism evidence="9 10">
    <name type="scientific">Thermococcus gammatolerans (strain DSM 15229 / JCM 11827 / EJ3)</name>
    <dbReference type="NCBI Taxonomy" id="593117"/>
    <lineage>
        <taxon>Archaea</taxon>
        <taxon>Methanobacteriati</taxon>
        <taxon>Methanobacteriota</taxon>
        <taxon>Thermococci</taxon>
        <taxon>Thermococcales</taxon>
        <taxon>Thermococcaceae</taxon>
        <taxon>Thermococcus</taxon>
    </lineage>
</organism>
<protein>
    <submittedName>
        <fullName evidence="9">Formate hydrogenlyase II subunit H (Mhy2H)</fullName>
        <ecNumber evidence="9">1.6.5.3</ecNumber>
    </submittedName>
</protein>
<dbReference type="GO" id="GO:0016491">
    <property type="term" value="F:oxidoreductase activity"/>
    <property type="evidence" value="ECO:0007669"/>
    <property type="project" value="UniProtKB-KW"/>
</dbReference>
<dbReference type="GO" id="GO:0046872">
    <property type="term" value="F:metal ion binding"/>
    <property type="evidence" value="ECO:0007669"/>
    <property type="project" value="UniProtKB-KW"/>
</dbReference>
<keyword evidence="9" id="KW-0560">Oxidoreductase</keyword>
<keyword evidence="5" id="KW-0408">Iron</keyword>
<comment type="similarity">
    <text evidence="2">Belongs to the complex I 20 kDa subunit family.</text>
</comment>
<keyword evidence="3" id="KW-0004">4Fe-4S</keyword>
<keyword evidence="10" id="KW-1185">Reference proteome</keyword>
<dbReference type="GO" id="GO:0016829">
    <property type="term" value="F:lyase activity"/>
    <property type="evidence" value="ECO:0007669"/>
    <property type="project" value="UniProtKB-KW"/>
</dbReference>
<dbReference type="InterPro" id="IPR006137">
    <property type="entry name" value="NADH_UbQ_OxRdtase-like_20kDa"/>
</dbReference>
<proteinExistence type="inferred from homology"/>
<sequence length="283" mass="31840">MRLRSLYVFHLDTGACNGCEIELFDILTPYYDAERLGVRLAASPRHAHAMAATGPLTRQAYYAAKEAIKAMPPKPRIIVAIGTCACSGGIFYNGYPIYRRPESGREGQEYPRRGGIFELVQDLRDEGEYVGPVVYIPGCPPRPEEILYGVALALGLVEKQVKGEYYTEEVGFELPEYPIEERIRLSLRERLKYVVGYFDREKVLEDFMELVAKAKSAEELHGLIQGYCLKNPDPRVSLAMRVLEREFLRLKEKYGWEVKGSAKAPQGEVRGLQVSADGDAGPR</sequence>
<feature type="domain" description="NADH:ubiquinone oxidoreductase-like 20kDa subunit" evidence="8">
    <location>
        <begin position="16"/>
        <end position="151"/>
    </location>
</feature>
<dbReference type="PaxDb" id="593117-TGAM_0057"/>
<dbReference type="KEGG" id="tga:TGAM_0057"/>
<dbReference type="GO" id="GO:0051539">
    <property type="term" value="F:4 iron, 4 sulfur cluster binding"/>
    <property type="evidence" value="ECO:0007669"/>
    <property type="project" value="UniProtKB-KW"/>
</dbReference>
<gene>
    <name evidence="9" type="primary">mhy2H</name>
    <name evidence="9" type="ordered locus">TGAM_0057</name>
</gene>
<dbReference type="PANTHER" id="PTHR42989">
    <property type="entry name" value="HYDROGENASE-4 COMPONENT I"/>
    <property type="match status" value="1"/>
</dbReference>
<dbReference type="RefSeq" id="WP_015857682.1">
    <property type="nucleotide sequence ID" value="NC_012804.1"/>
</dbReference>
<dbReference type="GeneID" id="7988218"/>
<dbReference type="OrthoDB" id="92751at2157"/>
<evidence type="ECO:0000313" key="10">
    <source>
        <dbReference type="Proteomes" id="UP000001488"/>
    </source>
</evidence>
<comment type="cofactor">
    <cofactor evidence="1">
        <name>[4Fe-4S] cluster</name>
        <dbReference type="ChEBI" id="CHEBI:49883"/>
    </cofactor>
</comment>
<dbReference type="Pfam" id="PF01058">
    <property type="entry name" value="Oxidored_q6"/>
    <property type="match status" value="1"/>
</dbReference>
<reference evidence="9 10" key="1">
    <citation type="journal article" date="2007" name="Genome Biol.">
        <title>Genome analysis and genome-wide proteomics of Thermococcus gammatolerans, the most radioresistant organism known amongst the Archaea.</title>
        <authorList>
            <person name="Zivanovic Y."/>
            <person name="Armengaud J."/>
            <person name="Lagorce A."/>
            <person name="Leplat C."/>
            <person name="Guerin P."/>
            <person name="Dutertre M."/>
            <person name="Anthouard V."/>
            <person name="Forterre P."/>
            <person name="Wincker P."/>
            <person name="Confalonieri F."/>
        </authorList>
    </citation>
    <scope>NUCLEOTIDE SEQUENCE [LARGE SCALE GENOMIC DNA]</scope>
    <source>
        <strain evidence="10">DSM 15229 / JCM 11827 / EJ3</strain>
    </source>
</reference>